<evidence type="ECO:0000313" key="2">
    <source>
        <dbReference type="EMBL" id="SDK88200.1"/>
    </source>
</evidence>
<dbReference type="AlphaFoldDB" id="A0A1G9FIH8"/>
<dbReference type="CDD" id="cd00090">
    <property type="entry name" value="HTH_ARSR"/>
    <property type="match status" value="1"/>
</dbReference>
<proteinExistence type="predicted"/>
<dbReference type="GO" id="GO:0003677">
    <property type="term" value="F:DNA binding"/>
    <property type="evidence" value="ECO:0007669"/>
    <property type="project" value="UniProtKB-KW"/>
</dbReference>
<dbReference type="Pfam" id="PF12840">
    <property type="entry name" value="HTH_20"/>
    <property type="match status" value="1"/>
</dbReference>
<dbReference type="Proteomes" id="UP000199050">
    <property type="component" value="Unassembled WGS sequence"/>
</dbReference>
<dbReference type="OrthoDB" id="2651007at2"/>
<accession>A0A1G9FIH8</accession>
<evidence type="ECO:0000313" key="3">
    <source>
        <dbReference type="Proteomes" id="UP000199050"/>
    </source>
</evidence>
<dbReference type="SUPFAM" id="SSF46785">
    <property type="entry name" value="Winged helix' DNA-binding domain"/>
    <property type="match status" value="1"/>
</dbReference>
<dbReference type="InterPro" id="IPR036390">
    <property type="entry name" value="WH_DNA-bd_sf"/>
</dbReference>
<name>A0A1G9FIH8_9BACL</name>
<dbReference type="EMBL" id="FNDX01000059">
    <property type="protein sequence ID" value="SDK88200.1"/>
    <property type="molecule type" value="Genomic_DNA"/>
</dbReference>
<protein>
    <submittedName>
        <fullName evidence="2">Transcriptional regulator, ArsR family</fullName>
    </submittedName>
</protein>
<evidence type="ECO:0000256" key="1">
    <source>
        <dbReference type="ARBA" id="ARBA00023125"/>
    </source>
</evidence>
<dbReference type="Gene3D" id="1.10.10.10">
    <property type="entry name" value="Winged helix-like DNA-binding domain superfamily/Winged helix DNA-binding domain"/>
    <property type="match status" value="1"/>
</dbReference>
<reference evidence="3" key="1">
    <citation type="submission" date="2016-10" db="EMBL/GenBank/DDBJ databases">
        <authorList>
            <person name="Varghese N."/>
            <person name="Submissions S."/>
        </authorList>
    </citation>
    <scope>NUCLEOTIDE SEQUENCE [LARGE SCALE GENOMIC DNA]</scope>
    <source>
        <strain evidence="3">CGMCC 1.11012</strain>
    </source>
</reference>
<dbReference type="RefSeq" id="WP_090719623.1">
    <property type="nucleotide sequence ID" value="NZ_CBCSKY010000061.1"/>
</dbReference>
<gene>
    <name evidence="2" type="ORF">SAMN05216192_1595</name>
</gene>
<dbReference type="InterPro" id="IPR011991">
    <property type="entry name" value="ArsR-like_HTH"/>
</dbReference>
<dbReference type="InterPro" id="IPR036388">
    <property type="entry name" value="WH-like_DNA-bd_sf"/>
</dbReference>
<keyword evidence="1" id="KW-0238">DNA-binding</keyword>
<sequence length="166" mass="18893">MNKPDTASRLTLTEEQNKLLESALRIKIMHALADEPLTSKQVAEKLQKTPGNIHYHIVKLFEGGLLEIVRTEAAGGIIQKFYRSKGTFFHSGQFSGFQFRPEDRIEHFITRLTLSPAELSDFQQELTQLIISWESRFTHGDEYGVEFVIGRLPHSDYEPESGGNSE</sequence>
<organism evidence="2 3">
    <name type="scientific">Paenibacillus typhae</name>
    <dbReference type="NCBI Taxonomy" id="1174501"/>
    <lineage>
        <taxon>Bacteria</taxon>
        <taxon>Bacillati</taxon>
        <taxon>Bacillota</taxon>
        <taxon>Bacilli</taxon>
        <taxon>Bacillales</taxon>
        <taxon>Paenibacillaceae</taxon>
        <taxon>Paenibacillus</taxon>
    </lineage>
</organism>
<keyword evidence="3" id="KW-1185">Reference proteome</keyword>
<dbReference type="STRING" id="1174501.SAMN05216192_1595"/>